<dbReference type="GO" id="GO:0006103">
    <property type="term" value="P:2-oxoglutarate metabolic process"/>
    <property type="evidence" value="ECO:0007669"/>
    <property type="project" value="InterPro"/>
</dbReference>
<dbReference type="GO" id="GO:0004591">
    <property type="term" value="F:oxoglutarate dehydrogenase (succinyl-transferring) activity"/>
    <property type="evidence" value="ECO:0007669"/>
    <property type="project" value="TreeGrafter"/>
</dbReference>
<dbReference type="PANTHER" id="PTHR31601:SF2">
    <property type="entry name" value="ALPHA-KETOGLUTARATE DEHYDROGENASE COMPONENT 4"/>
    <property type="match status" value="1"/>
</dbReference>
<feature type="region of interest" description="Disordered" evidence="4">
    <location>
        <begin position="21"/>
        <end position="62"/>
    </location>
</feature>
<sequence length="95" mass="10459">MASSSAGRILQTVKKHVPSIRFPSRMGQNIKPGPAPSNDRNPEVSSSLSALSKRTIPTSTSPVESVYSYESLPTRYRRKPLTQEEIEYIENGGPI</sequence>
<feature type="compositionally biased region" description="Polar residues" evidence="4">
    <location>
        <begin position="43"/>
        <end position="62"/>
    </location>
</feature>
<proteinExistence type="inferred from homology"/>
<protein>
    <submittedName>
        <fullName evidence="5">Alpha-ketoglutarate dehydrogenase component 4</fullName>
    </submittedName>
</protein>
<reference evidence="5" key="2">
    <citation type="journal article" date="2023" name="Science">
        <title>Genomic signatures of disease resistance in endangered staghorn corals.</title>
        <authorList>
            <person name="Vollmer S.V."/>
            <person name="Selwyn J.D."/>
            <person name="Despard B.A."/>
            <person name="Roesel C.L."/>
        </authorList>
    </citation>
    <scope>NUCLEOTIDE SEQUENCE</scope>
    <source>
        <strain evidence="5">K2</strain>
    </source>
</reference>
<dbReference type="Pfam" id="PF10937">
    <property type="entry name" value="Kgd4-YMR31"/>
    <property type="match status" value="1"/>
</dbReference>
<keyword evidence="2" id="KW-0496">Mitochondrion</keyword>
<dbReference type="AlphaFoldDB" id="A0AAD9QV03"/>
<evidence type="ECO:0000313" key="6">
    <source>
        <dbReference type="Proteomes" id="UP001249851"/>
    </source>
</evidence>
<evidence type="ECO:0000256" key="4">
    <source>
        <dbReference type="SAM" id="MobiDB-lite"/>
    </source>
</evidence>
<comment type="similarity">
    <text evidence="3">Belongs to the alpha-ketoglutarate dehydrogenase component 4 family.</text>
</comment>
<evidence type="ECO:0000256" key="3">
    <source>
        <dbReference type="ARBA" id="ARBA00043970"/>
    </source>
</evidence>
<evidence type="ECO:0000313" key="5">
    <source>
        <dbReference type="EMBL" id="KAK2567885.1"/>
    </source>
</evidence>
<evidence type="ECO:0000256" key="1">
    <source>
        <dbReference type="ARBA" id="ARBA00004173"/>
    </source>
</evidence>
<dbReference type="GO" id="GO:0005739">
    <property type="term" value="C:mitochondrion"/>
    <property type="evidence" value="ECO:0007669"/>
    <property type="project" value="UniProtKB-SubCell"/>
</dbReference>
<gene>
    <name evidence="5" type="ORF">P5673_007775</name>
</gene>
<dbReference type="InterPro" id="IPR020373">
    <property type="entry name" value="Kgd4/YMR-31"/>
</dbReference>
<organism evidence="5 6">
    <name type="scientific">Acropora cervicornis</name>
    <name type="common">Staghorn coral</name>
    <dbReference type="NCBI Taxonomy" id="6130"/>
    <lineage>
        <taxon>Eukaryota</taxon>
        <taxon>Metazoa</taxon>
        <taxon>Cnidaria</taxon>
        <taxon>Anthozoa</taxon>
        <taxon>Hexacorallia</taxon>
        <taxon>Scleractinia</taxon>
        <taxon>Astrocoeniina</taxon>
        <taxon>Acroporidae</taxon>
        <taxon>Acropora</taxon>
    </lineage>
</organism>
<keyword evidence="6" id="KW-1185">Reference proteome</keyword>
<name>A0AAD9QV03_ACRCE</name>
<evidence type="ECO:0000256" key="2">
    <source>
        <dbReference type="ARBA" id="ARBA00023128"/>
    </source>
</evidence>
<dbReference type="PANTHER" id="PTHR31601">
    <property type="entry name" value="28S RIBOSOMAL PROTEIN S36, MITOCHONDRIAL"/>
    <property type="match status" value="1"/>
</dbReference>
<comment type="caution">
    <text evidence="5">The sequence shown here is derived from an EMBL/GenBank/DDBJ whole genome shotgun (WGS) entry which is preliminary data.</text>
</comment>
<dbReference type="EMBL" id="JARQWQ010000013">
    <property type="protein sequence ID" value="KAK2567885.1"/>
    <property type="molecule type" value="Genomic_DNA"/>
</dbReference>
<comment type="subcellular location">
    <subcellularLocation>
        <location evidence="1">Mitochondrion</location>
    </subcellularLocation>
</comment>
<accession>A0AAD9QV03</accession>
<dbReference type="Proteomes" id="UP001249851">
    <property type="component" value="Unassembled WGS sequence"/>
</dbReference>
<reference evidence="5" key="1">
    <citation type="journal article" date="2023" name="G3 (Bethesda)">
        <title>Whole genome assembly and annotation of the endangered Caribbean coral Acropora cervicornis.</title>
        <authorList>
            <person name="Selwyn J.D."/>
            <person name="Vollmer S.V."/>
        </authorList>
    </citation>
    <scope>NUCLEOTIDE SEQUENCE</scope>
    <source>
        <strain evidence="5">K2</strain>
    </source>
</reference>